<reference evidence="1" key="1">
    <citation type="submission" date="2022-06" db="EMBL/GenBank/DDBJ databases">
        <title>Complete genome sequence and characterization of Cupriavidus gilardii QJ1 isolated from contaminating cells.</title>
        <authorList>
            <person name="Qi J."/>
        </authorList>
    </citation>
    <scope>NUCLEOTIDE SEQUENCE</scope>
    <source>
        <strain evidence="1">QJ1</strain>
    </source>
</reference>
<dbReference type="Proteomes" id="UP001056648">
    <property type="component" value="Chromosome 2"/>
</dbReference>
<sequence>MDQQDKSGQKWPKGKWRFEPSIPYEGVECYWIYAGTNRIGSIDGPQIEEQEAAATLCAAAPELYKALAKFVEQWNACGPNSDFGRYFQNVRDAAVSALAKAGSQQ</sequence>
<evidence type="ECO:0000313" key="1">
    <source>
        <dbReference type="EMBL" id="USE78871.1"/>
    </source>
</evidence>
<proteinExistence type="predicted"/>
<dbReference type="EMBL" id="CP098736">
    <property type="protein sequence ID" value="USE78871.1"/>
    <property type="molecule type" value="Genomic_DNA"/>
</dbReference>
<keyword evidence="2" id="KW-1185">Reference proteome</keyword>
<name>A0ABY4VNQ6_9BURK</name>
<accession>A0ABY4VNQ6</accession>
<organism evidence="1 2">
    <name type="scientific">Cupriavidus gilardii</name>
    <dbReference type="NCBI Taxonomy" id="82541"/>
    <lineage>
        <taxon>Bacteria</taxon>
        <taxon>Pseudomonadati</taxon>
        <taxon>Pseudomonadota</taxon>
        <taxon>Betaproteobacteria</taxon>
        <taxon>Burkholderiales</taxon>
        <taxon>Burkholderiaceae</taxon>
        <taxon>Cupriavidus</taxon>
    </lineage>
</organism>
<protein>
    <submittedName>
        <fullName evidence="1">Uncharacterized protein</fullName>
    </submittedName>
</protein>
<evidence type="ECO:0000313" key="2">
    <source>
        <dbReference type="Proteomes" id="UP001056648"/>
    </source>
</evidence>
<gene>
    <name evidence="1" type="ORF">NDR89_19740</name>
</gene>
<dbReference type="RefSeq" id="WP_252252613.1">
    <property type="nucleotide sequence ID" value="NZ_CP098736.1"/>
</dbReference>